<sequence length="61" mass="6798">MEITAPREVDLSRVIGISLLVVISVAILSIMYQNRFTNRVASKVRISDSNLKSSPPKKKRA</sequence>
<keyword evidence="1" id="KW-0472">Membrane</keyword>
<organism evidence="2 3">
    <name type="scientific">Trifolium medium</name>
    <dbReference type="NCBI Taxonomy" id="97028"/>
    <lineage>
        <taxon>Eukaryota</taxon>
        <taxon>Viridiplantae</taxon>
        <taxon>Streptophyta</taxon>
        <taxon>Embryophyta</taxon>
        <taxon>Tracheophyta</taxon>
        <taxon>Spermatophyta</taxon>
        <taxon>Magnoliopsida</taxon>
        <taxon>eudicotyledons</taxon>
        <taxon>Gunneridae</taxon>
        <taxon>Pentapetalae</taxon>
        <taxon>rosids</taxon>
        <taxon>fabids</taxon>
        <taxon>Fabales</taxon>
        <taxon>Fabaceae</taxon>
        <taxon>Papilionoideae</taxon>
        <taxon>50 kb inversion clade</taxon>
        <taxon>NPAAA clade</taxon>
        <taxon>Hologalegina</taxon>
        <taxon>IRL clade</taxon>
        <taxon>Trifolieae</taxon>
        <taxon>Trifolium</taxon>
    </lineage>
</organism>
<keyword evidence="2" id="KW-0418">Kinase</keyword>
<evidence type="ECO:0000256" key="1">
    <source>
        <dbReference type="SAM" id="Phobius"/>
    </source>
</evidence>
<evidence type="ECO:0000313" key="2">
    <source>
        <dbReference type="EMBL" id="MCI54448.1"/>
    </source>
</evidence>
<feature type="transmembrane region" description="Helical" evidence="1">
    <location>
        <begin position="12"/>
        <end position="32"/>
    </location>
</feature>
<name>A0A392T002_9FABA</name>
<dbReference type="AlphaFoldDB" id="A0A392T002"/>
<proteinExistence type="predicted"/>
<dbReference type="GO" id="GO:0016301">
    <property type="term" value="F:kinase activity"/>
    <property type="evidence" value="ECO:0007669"/>
    <property type="project" value="UniProtKB-KW"/>
</dbReference>
<comment type="caution">
    <text evidence="2">The sequence shown here is derived from an EMBL/GenBank/DDBJ whole genome shotgun (WGS) entry which is preliminary data.</text>
</comment>
<accession>A0A392T002</accession>
<feature type="non-terminal residue" evidence="2">
    <location>
        <position position="61"/>
    </location>
</feature>
<dbReference type="EMBL" id="LXQA010479429">
    <property type="protein sequence ID" value="MCI54448.1"/>
    <property type="molecule type" value="Genomic_DNA"/>
</dbReference>
<reference evidence="2 3" key="1">
    <citation type="journal article" date="2018" name="Front. Plant Sci.">
        <title>Red Clover (Trifolium pratense) and Zigzag Clover (T. medium) - A Picture of Genomic Similarities and Differences.</title>
        <authorList>
            <person name="Dluhosova J."/>
            <person name="Istvanek J."/>
            <person name="Nedelnik J."/>
            <person name="Repkova J."/>
        </authorList>
    </citation>
    <scope>NUCLEOTIDE SEQUENCE [LARGE SCALE GENOMIC DNA]</scope>
    <source>
        <strain evidence="3">cv. 10/8</strain>
        <tissue evidence="2">Leaf</tissue>
    </source>
</reference>
<keyword evidence="3" id="KW-1185">Reference proteome</keyword>
<keyword evidence="1" id="KW-1133">Transmembrane helix</keyword>
<protein>
    <submittedName>
        <fullName evidence="2">Serine/threonine-protein kinase ppk4-like</fullName>
    </submittedName>
</protein>
<evidence type="ECO:0000313" key="3">
    <source>
        <dbReference type="Proteomes" id="UP000265520"/>
    </source>
</evidence>
<keyword evidence="2" id="KW-0808">Transferase</keyword>
<keyword evidence="1" id="KW-0812">Transmembrane</keyword>
<dbReference type="Proteomes" id="UP000265520">
    <property type="component" value="Unassembled WGS sequence"/>
</dbReference>